<sequence length="422" mass="45542">MPDDRSITKSDVGSRWSEDDLVCRVTVAVPEKIEVSFEDEFPDGGLRAWLVVFGCICGSFATFGYLNAWGVFQSYYEENLLKSSPPSSVAWIGSIQACRLINSLIFAPGLITGRLFDMGHLRLPMLLASSLLVLSTFLIAQCTQYWHFLICQGFATGLACGVIFGPILGVIAHWFKKRKGLAIGCASFGSSLGGIVFPITARNLIPHVGFQWTMRILALIQLLTLVVMNLTLKRRLPPKENSGPFVNLRAFKVPAYSLYCFAGFVAFLGLSTLQIYIDISAVSIGISKDFSFYLVAIINAGSAFGRVAGGVLGDNIGSLNTLIPASLVAAAVTFAWPHATTSWDFIIIAIIYGLAWGVFSGLMWSPLIELGETHDVGLRMGMFMTVFACGALVGPPISGAINQHTGNYTAVGIYAGESAFLD</sequence>
<keyword evidence="3" id="KW-0472">Membrane</keyword>
<evidence type="ECO:0000256" key="1">
    <source>
        <dbReference type="ARBA" id="ARBA00004141"/>
    </source>
</evidence>
<dbReference type="GO" id="GO:0016020">
    <property type="term" value="C:membrane"/>
    <property type="evidence" value="ECO:0007669"/>
    <property type="project" value="UniProtKB-SubCell"/>
</dbReference>
<feature type="transmembrane region" description="Helical" evidence="3">
    <location>
        <begin position="319"/>
        <end position="339"/>
    </location>
</feature>
<feature type="transmembrane region" description="Helical" evidence="3">
    <location>
        <begin position="146"/>
        <end position="168"/>
    </location>
</feature>
<protein>
    <recommendedName>
        <fullName evidence="4">Major facilitator superfamily (MFS) profile domain-containing protein</fullName>
    </recommendedName>
</protein>
<dbReference type="InterPro" id="IPR050327">
    <property type="entry name" value="Proton-linked_MCT"/>
</dbReference>
<evidence type="ECO:0000259" key="4">
    <source>
        <dbReference type="PROSITE" id="PS50850"/>
    </source>
</evidence>
<gene>
    <name evidence="5" type="ORF">NLI96_g6957</name>
</gene>
<evidence type="ECO:0000313" key="6">
    <source>
        <dbReference type="Proteomes" id="UP001212997"/>
    </source>
</evidence>
<dbReference type="EMBL" id="JANAWD010000271">
    <property type="protein sequence ID" value="KAJ3482475.1"/>
    <property type="molecule type" value="Genomic_DNA"/>
</dbReference>
<dbReference type="PANTHER" id="PTHR11360">
    <property type="entry name" value="MONOCARBOXYLATE TRANSPORTER"/>
    <property type="match status" value="1"/>
</dbReference>
<feature type="transmembrane region" description="Helical" evidence="3">
    <location>
        <begin position="292"/>
        <end position="312"/>
    </location>
</feature>
<comment type="subcellular location">
    <subcellularLocation>
        <location evidence="1">Membrane</location>
        <topology evidence="1">Multi-pass membrane protein</topology>
    </subcellularLocation>
</comment>
<keyword evidence="3" id="KW-0812">Transmembrane</keyword>
<dbReference type="InterPro" id="IPR011701">
    <property type="entry name" value="MFS"/>
</dbReference>
<dbReference type="PROSITE" id="PS50850">
    <property type="entry name" value="MFS"/>
    <property type="match status" value="1"/>
</dbReference>
<feature type="transmembrane region" description="Helical" evidence="3">
    <location>
        <begin position="376"/>
        <end position="394"/>
    </location>
</feature>
<evidence type="ECO:0000313" key="5">
    <source>
        <dbReference type="EMBL" id="KAJ3482475.1"/>
    </source>
</evidence>
<dbReference type="InterPro" id="IPR020846">
    <property type="entry name" value="MFS_dom"/>
</dbReference>
<dbReference type="InterPro" id="IPR036259">
    <property type="entry name" value="MFS_trans_sf"/>
</dbReference>
<dbReference type="AlphaFoldDB" id="A0AAD5V5B5"/>
<feature type="transmembrane region" description="Helical" evidence="3">
    <location>
        <begin position="89"/>
        <end position="111"/>
    </location>
</feature>
<reference evidence="5" key="1">
    <citation type="submission" date="2022-07" db="EMBL/GenBank/DDBJ databases">
        <title>Genome Sequence of Physisporinus lineatus.</title>
        <authorList>
            <person name="Buettner E."/>
        </authorList>
    </citation>
    <scope>NUCLEOTIDE SEQUENCE</scope>
    <source>
        <strain evidence="5">VT162</strain>
    </source>
</reference>
<feature type="domain" description="Major facilitator superfamily (MFS) profile" evidence="4">
    <location>
        <begin position="255"/>
        <end position="422"/>
    </location>
</feature>
<accession>A0AAD5V5B5</accession>
<comment type="similarity">
    <text evidence="2">Belongs to the major facilitator superfamily. Monocarboxylate porter (TC 2.A.1.13) family.</text>
</comment>
<proteinExistence type="inferred from homology"/>
<evidence type="ECO:0000256" key="3">
    <source>
        <dbReference type="SAM" id="Phobius"/>
    </source>
</evidence>
<organism evidence="5 6">
    <name type="scientific">Meripilus lineatus</name>
    <dbReference type="NCBI Taxonomy" id="2056292"/>
    <lineage>
        <taxon>Eukaryota</taxon>
        <taxon>Fungi</taxon>
        <taxon>Dikarya</taxon>
        <taxon>Basidiomycota</taxon>
        <taxon>Agaricomycotina</taxon>
        <taxon>Agaricomycetes</taxon>
        <taxon>Polyporales</taxon>
        <taxon>Meripilaceae</taxon>
        <taxon>Meripilus</taxon>
    </lineage>
</organism>
<feature type="transmembrane region" description="Helical" evidence="3">
    <location>
        <begin position="253"/>
        <end position="277"/>
    </location>
</feature>
<dbReference type="SUPFAM" id="SSF103473">
    <property type="entry name" value="MFS general substrate transporter"/>
    <property type="match status" value="1"/>
</dbReference>
<feature type="transmembrane region" description="Helical" evidence="3">
    <location>
        <begin position="123"/>
        <end position="140"/>
    </location>
</feature>
<dbReference type="Proteomes" id="UP001212997">
    <property type="component" value="Unassembled WGS sequence"/>
</dbReference>
<feature type="transmembrane region" description="Helical" evidence="3">
    <location>
        <begin position="48"/>
        <end position="69"/>
    </location>
</feature>
<keyword evidence="3" id="KW-1133">Transmembrane helix</keyword>
<dbReference type="GO" id="GO:0022857">
    <property type="term" value="F:transmembrane transporter activity"/>
    <property type="evidence" value="ECO:0007669"/>
    <property type="project" value="InterPro"/>
</dbReference>
<evidence type="ECO:0000256" key="2">
    <source>
        <dbReference type="ARBA" id="ARBA00006727"/>
    </source>
</evidence>
<name>A0AAD5V5B5_9APHY</name>
<dbReference type="Pfam" id="PF07690">
    <property type="entry name" value="MFS_1"/>
    <property type="match status" value="1"/>
</dbReference>
<dbReference type="PANTHER" id="PTHR11360:SF234">
    <property type="entry name" value="MFS-TYPE TRANSPORTER DBAD-RELATED"/>
    <property type="match status" value="1"/>
</dbReference>
<feature type="transmembrane region" description="Helical" evidence="3">
    <location>
        <begin position="212"/>
        <end position="232"/>
    </location>
</feature>
<comment type="caution">
    <text evidence="5">The sequence shown here is derived from an EMBL/GenBank/DDBJ whole genome shotgun (WGS) entry which is preliminary data.</text>
</comment>
<feature type="transmembrane region" description="Helical" evidence="3">
    <location>
        <begin position="180"/>
        <end position="200"/>
    </location>
</feature>
<feature type="transmembrane region" description="Helical" evidence="3">
    <location>
        <begin position="345"/>
        <end position="364"/>
    </location>
</feature>
<keyword evidence="6" id="KW-1185">Reference proteome</keyword>
<dbReference type="Gene3D" id="1.20.1250.20">
    <property type="entry name" value="MFS general substrate transporter like domains"/>
    <property type="match status" value="1"/>
</dbReference>